<dbReference type="Proteomes" id="UP000276603">
    <property type="component" value="Unassembled WGS sequence"/>
</dbReference>
<evidence type="ECO:0000313" key="1">
    <source>
        <dbReference type="EMBL" id="RKN81038.1"/>
    </source>
</evidence>
<dbReference type="EMBL" id="RBCJ01000002">
    <property type="protein sequence ID" value="RKN81038.1"/>
    <property type="molecule type" value="Genomic_DNA"/>
</dbReference>
<organism evidence="1 2">
    <name type="scientific">Ulvibacterium marinum</name>
    <dbReference type="NCBI Taxonomy" id="2419782"/>
    <lineage>
        <taxon>Bacteria</taxon>
        <taxon>Pseudomonadati</taxon>
        <taxon>Bacteroidota</taxon>
        <taxon>Flavobacteriia</taxon>
        <taxon>Flavobacteriales</taxon>
        <taxon>Flavobacteriaceae</taxon>
        <taxon>Ulvibacterium</taxon>
    </lineage>
</organism>
<keyword evidence="2" id="KW-1185">Reference proteome</keyword>
<dbReference type="AlphaFoldDB" id="A0A3B0C950"/>
<proteinExistence type="predicted"/>
<name>A0A3B0C950_9FLAO</name>
<sequence>MERIFNNLSDSLLISDSQNQKMGKVTVSLYLDDVLVLLRFLQDENGKLTDESSVNFNGICMELHTSIIKKLNGIKV</sequence>
<protein>
    <submittedName>
        <fullName evidence="1">Uncharacterized protein</fullName>
    </submittedName>
</protein>
<reference evidence="1 2" key="1">
    <citation type="submission" date="2018-10" db="EMBL/GenBank/DDBJ databases">
        <title>Ulvibacterium marinum gen. nov., sp. nov., a novel marine bacterium of the family Flavobacteriaceae, isolated from a culture of the green alga Ulva prolifera.</title>
        <authorList>
            <person name="Zhang Z."/>
        </authorList>
    </citation>
    <scope>NUCLEOTIDE SEQUENCE [LARGE SCALE GENOMIC DNA]</scope>
    <source>
        <strain evidence="1 2">CCMM003</strain>
    </source>
</reference>
<accession>A0A3B0C950</accession>
<comment type="caution">
    <text evidence="1">The sequence shown here is derived from an EMBL/GenBank/DDBJ whole genome shotgun (WGS) entry which is preliminary data.</text>
</comment>
<gene>
    <name evidence="1" type="ORF">D7Z94_08795</name>
</gene>
<evidence type="ECO:0000313" key="2">
    <source>
        <dbReference type="Proteomes" id="UP000276603"/>
    </source>
</evidence>